<sequence>MRRDISIFQLPELPLQLSEDGAKHTLMLLPPPSTKEGGSKNICRSVLKGPPIGYLHSKHSEMPPNSLPATVLALYLNNYHNSYNQNADKLAKEARNLNNDNFVNITSLDANTVANLKLKEKSIPVKHQICNINGDRLITKTIPSLRTGHYRGMKFDRDGRRSCRNYDSCLDTKLTPAPIFDCPAILAALQERNRQQISMWTILNRLPEQSSGSMVLSDLVPSWIRHSHHHNFYKFFYHPYQSSFLCDDLFLA</sequence>
<reference evidence="1" key="1">
    <citation type="submission" date="2020-08" db="EMBL/GenBank/DDBJ databases">
        <title>Multicomponent nature underlies the extraordinary mechanical properties of spider dragline silk.</title>
        <authorList>
            <person name="Kono N."/>
            <person name="Nakamura H."/>
            <person name="Mori M."/>
            <person name="Yoshida Y."/>
            <person name="Ohtoshi R."/>
            <person name="Malay A.D."/>
            <person name="Moran D.A.P."/>
            <person name="Tomita M."/>
            <person name="Numata K."/>
            <person name="Arakawa K."/>
        </authorList>
    </citation>
    <scope>NUCLEOTIDE SEQUENCE</scope>
</reference>
<gene>
    <name evidence="1" type="ORF">TNCV_2139181</name>
</gene>
<dbReference type="EMBL" id="BMAU01021221">
    <property type="protein sequence ID" value="GFY00521.1"/>
    <property type="molecule type" value="Genomic_DNA"/>
</dbReference>
<organism evidence="1 2">
    <name type="scientific">Trichonephila clavipes</name>
    <name type="common">Golden silk orbweaver</name>
    <name type="synonym">Nephila clavipes</name>
    <dbReference type="NCBI Taxonomy" id="2585209"/>
    <lineage>
        <taxon>Eukaryota</taxon>
        <taxon>Metazoa</taxon>
        <taxon>Ecdysozoa</taxon>
        <taxon>Arthropoda</taxon>
        <taxon>Chelicerata</taxon>
        <taxon>Arachnida</taxon>
        <taxon>Araneae</taxon>
        <taxon>Araneomorphae</taxon>
        <taxon>Entelegynae</taxon>
        <taxon>Araneoidea</taxon>
        <taxon>Nephilidae</taxon>
        <taxon>Trichonephila</taxon>
    </lineage>
</organism>
<accession>A0A8X6RTW7</accession>
<dbReference type="AlphaFoldDB" id="A0A8X6RTW7"/>
<name>A0A8X6RTW7_TRICX</name>
<comment type="caution">
    <text evidence="1">The sequence shown here is derived from an EMBL/GenBank/DDBJ whole genome shotgun (WGS) entry which is preliminary data.</text>
</comment>
<keyword evidence="2" id="KW-1185">Reference proteome</keyword>
<evidence type="ECO:0000313" key="2">
    <source>
        <dbReference type="Proteomes" id="UP000887159"/>
    </source>
</evidence>
<dbReference type="Proteomes" id="UP000887159">
    <property type="component" value="Unassembled WGS sequence"/>
</dbReference>
<evidence type="ECO:0000313" key="1">
    <source>
        <dbReference type="EMBL" id="GFY00521.1"/>
    </source>
</evidence>
<protein>
    <submittedName>
        <fullName evidence="1">RNase H domain-containing protein</fullName>
    </submittedName>
</protein>
<proteinExistence type="predicted"/>